<dbReference type="Proteomes" id="UP000581135">
    <property type="component" value="Unassembled WGS sequence"/>
</dbReference>
<reference evidence="3 4" key="1">
    <citation type="submission" date="2020-08" db="EMBL/GenBank/DDBJ databases">
        <title>Genomic Encyclopedia of Type Strains, Phase III (KMG-III): the genomes of soil and plant-associated and newly described type strains.</title>
        <authorList>
            <person name="Whitman W."/>
        </authorList>
    </citation>
    <scope>NUCLEOTIDE SEQUENCE [LARGE SCALE GENOMIC DNA]</scope>
    <source>
        <strain evidence="3 4">CECT 8803</strain>
    </source>
</reference>
<dbReference type="InterPro" id="IPR014546">
    <property type="entry name" value="UCP028440_lipidA_biosyn"/>
</dbReference>
<keyword evidence="1" id="KW-0812">Transmembrane</keyword>
<sequence>MLSGFAEWWNDLTAVELGWVLIGFAGQALFMMRFVFQWLHSERARRSIVPEIFWYFSLGGGLTLLAYAIHRADPVFIAGQATGLFIYSRNIYFIWREKRQSKSLQGREP</sequence>
<protein>
    <submittedName>
        <fullName evidence="3">Lipid-A-disaccharide synthase-like uncharacterized protein</fullName>
    </submittedName>
</protein>
<feature type="domain" description="Lipid A biosynthesis N-terminal" evidence="2">
    <location>
        <begin position="22"/>
        <end position="93"/>
    </location>
</feature>
<name>A0A839SSK3_9PROT</name>
<evidence type="ECO:0000256" key="1">
    <source>
        <dbReference type="SAM" id="Phobius"/>
    </source>
</evidence>
<feature type="transmembrane region" description="Helical" evidence="1">
    <location>
        <begin position="17"/>
        <end position="36"/>
    </location>
</feature>
<dbReference type="GO" id="GO:0016020">
    <property type="term" value="C:membrane"/>
    <property type="evidence" value="ECO:0007669"/>
    <property type="project" value="GOC"/>
</dbReference>
<dbReference type="GO" id="GO:0009245">
    <property type="term" value="P:lipid A biosynthetic process"/>
    <property type="evidence" value="ECO:0007669"/>
    <property type="project" value="InterPro"/>
</dbReference>
<evidence type="ECO:0000259" key="2">
    <source>
        <dbReference type="SMART" id="SM01259"/>
    </source>
</evidence>
<gene>
    <name evidence="3" type="ORF">FHR98_000962</name>
</gene>
<comment type="caution">
    <text evidence="3">The sequence shown here is derived from an EMBL/GenBank/DDBJ whole genome shotgun (WGS) entry which is preliminary data.</text>
</comment>
<keyword evidence="1" id="KW-1133">Transmembrane helix</keyword>
<feature type="transmembrane region" description="Helical" evidence="1">
    <location>
        <begin position="75"/>
        <end position="95"/>
    </location>
</feature>
<dbReference type="Pfam" id="PF07578">
    <property type="entry name" value="LAB_N"/>
    <property type="match status" value="1"/>
</dbReference>
<organism evidence="3 4">
    <name type="scientific">Limibacillus halophilus</name>
    <dbReference type="NCBI Taxonomy" id="1579333"/>
    <lineage>
        <taxon>Bacteria</taxon>
        <taxon>Pseudomonadati</taxon>
        <taxon>Pseudomonadota</taxon>
        <taxon>Alphaproteobacteria</taxon>
        <taxon>Rhodospirillales</taxon>
        <taxon>Rhodovibrionaceae</taxon>
        <taxon>Limibacillus</taxon>
    </lineage>
</organism>
<dbReference type="PIRSF" id="PIRSF028440">
    <property type="entry name" value="UCP_LAB_N"/>
    <property type="match status" value="1"/>
</dbReference>
<proteinExistence type="predicted"/>
<evidence type="ECO:0000313" key="4">
    <source>
        <dbReference type="Proteomes" id="UP000581135"/>
    </source>
</evidence>
<keyword evidence="4" id="KW-1185">Reference proteome</keyword>
<dbReference type="GO" id="GO:0008915">
    <property type="term" value="F:lipid-A-disaccharide synthase activity"/>
    <property type="evidence" value="ECO:0007669"/>
    <property type="project" value="InterPro"/>
</dbReference>
<dbReference type="EMBL" id="JACHXA010000002">
    <property type="protein sequence ID" value="MBB3064690.1"/>
    <property type="molecule type" value="Genomic_DNA"/>
</dbReference>
<keyword evidence="1" id="KW-0472">Membrane</keyword>
<dbReference type="SMART" id="SM01259">
    <property type="entry name" value="LAB_N"/>
    <property type="match status" value="1"/>
</dbReference>
<dbReference type="RefSeq" id="WP_246377456.1">
    <property type="nucleotide sequence ID" value="NZ_JACHXA010000002.1"/>
</dbReference>
<dbReference type="InterPro" id="IPR011499">
    <property type="entry name" value="Lipid_A_biosynth_N"/>
</dbReference>
<feature type="transmembrane region" description="Helical" evidence="1">
    <location>
        <begin position="48"/>
        <end position="69"/>
    </location>
</feature>
<accession>A0A839SSK3</accession>
<evidence type="ECO:0000313" key="3">
    <source>
        <dbReference type="EMBL" id="MBB3064690.1"/>
    </source>
</evidence>
<dbReference type="AlphaFoldDB" id="A0A839SSK3"/>